<feature type="transmembrane region" description="Helical" evidence="6">
    <location>
        <begin position="94"/>
        <end position="114"/>
    </location>
</feature>
<accession>A0ABV1MTR8</accession>
<evidence type="ECO:0000256" key="2">
    <source>
        <dbReference type="ARBA" id="ARBA00022692"/>
    </source>
</evidence>
<reference evidence="7 8" key="1">
    <citation type="submission" date="2024-06" db="EMBL/GenBank/DDBJ databases">
        <title>Lysinibacillus zambalefons sp. nov., a Novel Firmicute Isolated from the Poon Bato Zambales Hyperalkaline Spring.</title>
        <authorList>
            <person name="Aja J.A."/>
            <person name="Lazaro J.E.H."/>
            <person name="Llorin L.D."/>
            <person name="Lim K.R."/>
            <person name="Teodosio J."/>
            <person name="Dalisay D.S."/>
        </authorList>
    </citation>
    <scope>NUCLEOTIDE SEQUENCE [LARGE SCALE GENOMIC DNA]</scope>
    <source>
        <strain evidence="7 8">M3</strain>
    </source>
</reference>
<feature type="transmembrane region" description="Helical" evidence="6">
    <location>
        <begin position="37"/>
        <end position="58"/>
    </location>
</feature>
<dbReference type="InterPro" id="IPR006480">
    <property type="entry name" value="Phage_holin_4_1"/>
</dbReference>
<keyword evidence="8" id="KW-1185">Reference proteome</keyword>
<evidence type="ECO:0000313" key="7">
    <source>
        <dbReference type="EMBL" id="MEQ6355903.1"/>
    </source>
</evidence>
<evidence type="ECO:0000256" key="5">
    <source>
        <dbReference type="ARBA" id="ARBA00023600"/>
    </source>
</evidence>
<keyword evidence="3 6" id="KW-1133">Transmembrane helix</keyword>
<comment type="subcellular location">
    <subcellularLocation>
        <location evidence="1">Membrane</location>
        <topology evidence="1">Multi-pass membrane protein</topology>
    </subcellularLocation>
</comment>
<proteinExistence type="inferred from homology"/>
<evidence type="ECO:0000256" key="1">
    <source>
        <dbReference type="ARBA" id="ARBA00004141"/>
    </source>
</evidence>
<evidence type="ECO:0000313" key="8">
    <source>
        <dbReference type="Proteomes" id="UP001478862"/>
    </source>
</evidence>
<dbReference type="RefSeq" id="WP_349660414.1">
    <property type="nucleotide sequence ID" value="NZ_JBEGDG010000010.1"/>
</dbReference>
<gene>
    <name evidence="7" type="ORF">ABNX05_14835</name>
</gene>
<keyword evidence="2 6" id="KW-0812">Transmembrane</keyword>
<comment type="caution">
    <text evidence="7">The sequence shown here is derived from an EMBL/GenBank/DDBJ whole genome shotgun (WGS) entry which is preliminary data.</text>
</comment>
<protein>
    <submittedName>
        <fullName evidence="7">Phage holin family protein</fullName>
    </submittedName>
</protein>
<comment type="similarity">
    <text evidence="5">Belongs to the bacteriophage holin family. Cp-1 holin subfamily.</text>
</comment>
<sequence>MDQLKNYLSLMTGHPIAGAIGAVLTAIFSYAYGGTQFAIGAILIYAGAISLDWIAGYRASKRDGSYASEYGIDGGFRTAFLLIVPALAHRADVMMNLPNVIFAFVLFSFGLHIWKSMTANVVRCGWDVWIPIWALNYVADEIEHKIARSQKRINERQKYLKKDDE</sequence>
<evidence type="ECO:0000256" key="6">
    <source>
        <dbReference type="SAM" id="Phobius"/>
    </source>
</evidence>
<dbReference type="Proteomes" id="UP001478862">
    <property type="component" value="Unassembled WGS sequence"/>
</dbReference>
<name>A0ABV1MTR8_9BACI</name>
<keyword evidence="4 6" id="KW-0472">Membrane</keyword>
<feature type="transmembrane region" description="Helical" evidence="6">
    <location>
        <begin position="7"/>
        <end position="31"/>
    </location>
</feature>
<evidence type="ECO:0000256" key="4">
    <source>
        <dbReference type="ARBA" id="ARBA00023136"/>
    </source>
</evidence>
<evidence type="ECO:0000256" key="3">
    <source>
        <dbReference type="ARBA" id="ARBA00022989"/>
    </source>
</evidence>
<organism evidence="7 8">
    <name type="scientific">Lysinibacillus zambalensis</name>
    <dbReference type="NCBI Taxonomy" id="3160866"/>
    <lineage>
        <taxon>Bacteria</taxon>
        <taxon>Bacillati</taxon>
        <taxon>Bacillota</taxon>
        <taxon>Bacilli</taxon>
        <taxon>Bacillales</taxon>
        <taxon>Bacillaceae</taxon>
        <taxon>Lysinibacillus</taxon>
    </lineage>
</organism>
<dbReference type="EMBL" id="JBEGDG010000010">
    <property type="protein sequence ID" value="MEQ6355903.1"/>
    <property type="molecule type" value="Genomic_DNA"/>
</dbReference>
<dbReference type="Pfam" id="PF05105">
    <property type="entry name" value="Phage_holin_4_1"/>
    <property type="match status" value="1"/>
</dbReference>